<dbReference type="EMBL" id="QENZ01000004">
    <property type="protein sequence ID" value="PVX50816.1"/>
    <property type="molecule type" value="Genomic_DNA"/>
</dbReference>
<dbReference type="OrthoDB" id="311329at2"/>
<accession>A0A7L4UPT2</accession>
<dbReference type="InterPro" id="IPR025388">
    <property type="entry name" value="Alginate_export_dom"/>
</dbReference>
<evidence type="ECO:0000313" key="3">
    <source>
        <dbReference type="Proteomes" id="UP000251835"/>
    </source>
</evidence>
<name>A0A7L4UPT2_BALHA</name>
<dbReference type="AlphaFoldDB" id="A0A7L4UPT2"/>
<evidence type="ECO:0000259" key="1">
    <source>
        <dbReference type="Pfam" id="PF13372"/>
    </source>
</evidence>
<organism evidence="2 3">
    <name type="scientific">Balneicella halophila</name>
    <dbReference type="NCBI Taxonomy" id="1537566"/>
    <lineage>
        <taxon>Bacteria</taxon>
        <taxon>Pseudomonadati</taxon>
        <taxon>Bacteroidota</taxon>
        <taxon>Bacteroidia</taxon>
        <taxon>Bacteroidales</taxon>
        <taxon>Balneicellaceae</taxon>
        <taxon>Balneicella</taxon>
    </lineage>
</organism>
<reference evidence="2 3" key="1">
    <citation type="submission" date="2018-05" db="EMBL/GenBank/DDBJ databases">
        <title>Genomic Encyclopedia of Type Strains, Phase IV (KMG-IV): sequencing the most valuable type-strain genomes for metagenomic binning, comparative biology and taxonomic classification.</title>
        <authorList>
            <person name="Goeker M."/>
        </authorList>
    </citation>
    <scope>NUCLEOTIDE SEQUENCE [LARGE SCALE GENOMIC DNA]</scope>
    <source>
        <strain evidence="2 3">DSM 28579</strain>
    </source>
</reference>
<dbReference type="Proteomes" id="UP000251835">
    <property type="component" value="Unassembled WGS sequence"/>
</dbReference>
<comment type="caution">
    <text evidence="2">The sequence shown here is derived from an EMBL/GenBank/DDBJ whole genome shotgun (WGS) entry which is preliminary data.</text>
</comment>
<evidence type="ECO:0000313" key="2">
    <source>
        <dbReference type="EMBL" id="PVX50816.1"/>
    </source>
</evidence>
<feature type="domain" description="Alginate export" evidence="1">
    <location>
        <begin position="59"/>
        <end position="435"/>
    </location>
</feature>
<dbReference type="Pfam" id="PF13372">
    <property type="entry name" value="Alginate_exp"/>
    <property type="match status" value="1"/>
</dbReference>
<gene>
    <name evidence="2" type="ORF">C7377_1133</name>
</gene>
<proteinExistence type="predicted"/>
<sequence>MKKLISLFGLLLSAYFLYAQKERNTLSFELLRQNDSIHIISKENFYHRMKSIPLGNNTKLSFGGSYRFQSEHFINENFVKDIAPTQSWLLHRGMLHADLKFHSKFQLFAELNSSLTSNKQHISPVDEDELYVNQLFIKYDFNKDWHILLGRQNMRLGSARLVDVREGPNVRLSFDMAEWQYHSENTTVTGFYAIPVQQKQGVFDNDALNTDETLLALYWTQLWNKNNTTDIYILYKNELNKEWDSDTANDKRASFGLRMFGQWHGIDYNNEFIYQTGKFGEATINAFAISLNLEKEFKTLHPFTFGVKADVISGDDRADDNSLNTFDGLYPRGVYFGKVAYFGPSNLIAIHPSISSKIGRVTVNMDYVAFWRYSTKDGVYDPPLILSFPSDNSEKFIANQVGASFSYQFNNYLNMELESNLIFPGSFLKESGHNKTLSHFVFTLGFQF</sequence>
<dbReference type="RefSeq" id="WP_116496370.1">
    <property type="nucleotide sequence ID" value="NZ_QENZ01000004.1"/>
</dbReference>
<protein>
    <submittedName>
        <fullName evidence="2">Alginate export protein</fullName>
    </submittedName>
</protein>
<keyword evidence="3" id="KW-1185">Reference proteome</keyword>